<dbReference type="SUPFAM" id="SSF47090">
    <property type="entry name" value="PGBD-like"/>
    <property type="match status" value="1"/>
</dbReference>
<dbReference type="Gene3D" id="1.10.101.10">
    <property type="entry name" value="PGBD-like superfamily/PGBD"/>
    <property type="match status" value="1"/>
</dbReference>
<dbReference type="Proteomes" id="UP000664417">
    <property type="component" value="Unassembled WGS sequence"/>
</dbReference>
<dbReference type="RefSeq" id="WP_207860754.1">
    <property type="nucleotide sequence ID" value="NZ_JAFREP010000019.1"/>
</dbReference>
<sequence length="304" mass="34125">MTLSRETPKGSDSVAAIQQLLVELGFHPGKCDHEFGEMTERAVIRFQEFAGIYADGTVGPITMTALENAYQHHVIELNSPGTAAAGNGLLPFTKVPADSYPGGNPQLFLRADAAADFRLLKQKVNDLGGLLTSSAGRRALSAHVSYNRASASFHYLGLAFDLFFWSGLHHLDKDPYLVQLADQAKRRLRVWVRCDPARVEPVTLEHVLVAGDPGFSQRKTITGPFADLTALAEKHHFFPIPYRRRFEQNGDTLASEWWHFQYHKGLIPGSSTFGGELRKVYPLDQLEGTPPWRYRDRIFHQHRF</sequence>
<accession>A0A8J7QAE9</accession>
<organism evidence="2 3">
    <name type="scientific">Acanthopleuribacter pedis</name>
    <dbReference type="NCBI Taxonomy" id="442870"/>
    <lineage>
        <taxon>Bacteria</taxon>
        <taxon>Pseudomonadati</taxon>
        <taxon>Acidobacteriota</taxon>
        <taxon>Holophagae</taxon>
        <taxon>Acanthopleuribacterales</taxon>
        <taxon>Acanthopleuribacteraceae</taxon>
        <taxon>Acanthopleuribacter</taxon>
    </lineage>
</organism>
<dbReference type="EMBL" id="JAFREP010000019">
    <property type="protein sequence ID" value="MBO1320802.1"/>
    <property type="molecule type" value="Genomic_DNA"/>
</dbReference>
<proteinExistence type="predicted"/>
<comment type="caution">
    <text evidence="2">The sequence shown here is derived from an EMBL/GenBank/DDBJ whole genome shotgun (WGS) entry which is preliminary data.</text>
</comment>
<evidence type="ECO:0000313" key="2">
    <source>
        <dbReference type="EMBL" id="MBO1320802.1"/>
    </source>
</evidence>
<dbReference type="SUPFAM" id="SSF55166">
    <property type="entry name" value="Hedgehog/DD-peptidase"/>
    <property type="match status" value="1"/>
</dbReference>
<evidence type="ECO:0000259" key="1">
    <source>
        <dbReference type="Pfam" id="PF01471"/>
    </source>
</evidence>
<gene>
    <name evidence="2" type="ORF">J3U88_20150</name>
</gene>
<feature type="domain" description="Peptidoglycan binding-like" evidence="1">
    <location>
        <begin position="12"/>
        <end position="66"/>
    </location>
</feature>
<dbReference type="InterPro" id="IPR009045">
    <property type="entry name" value="Zn_M74/Hedgehog-like"/>
</dbReference>
<dbReference type="InterPro" id="IPR002477">
    <property type="entry name" value="Peptidoglycan-bd-like"/>
</dbReference>
<dbReference type="InterPro" id="IPR036365">
    <property type="entry name" value="PGBD-like_sf"/>
</dbReference>
<dbReference type="InterPro" id="IPR036366">
    <property type="entry name" value="PGBDSf"/>
</dbReference>
<reference evidence="2" key="1">
    <citation type="submission" date="2021-03" db="EMBL/GenBank/DDBJ databases">
        <authorList>
            <person name="Wang G."/>
        </authorList>
    </citation>
    <scope>NUCLEOTIDE SEQUENCE</scope>
    <source>
        <strain evidence="2">KCTC 12899</strain>
    </source>
</reference>
<dbReference type="AlphaFoldDB" id="A0A8J7QAE9"/>
<keyword evidence="3" id="KW-1185">Reference proteome</keyword>
<protein>
    <submittedName>
        <fullName evidence="2">Peptidoglycan-binding protein</fullName>
    </submittedName>
</protein>
<name>A0A8J7QAE9_9BACT</name>
<dbReference type="Pfam" id="PF01471">
    <property type="entry name" value="PG_binding_1"/>
    <property type="match status" value="1"/>
</dbReference>
<evidence type="ECO:0000313" key="3">
    <source>
        <dbReference type="Proteomes" id="UP000664417"/>
    </source>
</evidence>